<name>A0A0U5B9P1_9BACL</name>
<reference evidence="1 2" key="1">
    <citation type="submission" date="2015-12" db="EMBL/GenBank/DDBJ databases">
        <title>Genome sequence of Aneurinibacillus soli.</title>
        <authorList>
            <person name="Lee J.S."/>
            <person name="Lee K.C."/>
            <person name="Kim K.K."/>
            <person name="Lee B.W."/>
        </authorList>
    </citation>
    <scope>NUCLEOTIDE SEQUENCE [LARGE SCALE GENOMIC DNA]</scope>
    <source>
        <strain evidence="1 2">CB4</strain>
    </source>
</reference>
<sequence length="60" mass="7203">MEEWLFKIAKEYGLFVALVVYVLWDSRQRETRLIGIIDKLSDSFQEIKNDIELIKDKLWG</sequence>
<accession>A0A0U5B9P1</accession>
<dbReference type="RefSeq" id="WP_096465140.1">
    <property type="nucleotide sequence ID" value="NZ_AP017312.1"/>
</dbReference>
<gene>
    <name evidence="1" type="ORF">CB4_01818</name>
</gene>
<keyword evidence="2" id="KW-1185">Reference proteome</keyword>
<dbReference type="EMBL" id="AP017312">
    <property type="protein sequence ID" value="BAU27644.1"/>
    <property type="molecule type" value="Genomic_DNA"/>
</dbReference>
<evidence type="ECO:0000313" key="2">
    <source>
        <dbReference type="Proteomes" id="UP000217696"/>
    </source>
</evidence>
<organism evidence="1 2">
    <name type="scientific">Aneurinibacillus soli</name>
    <dbReference type="NCBI Taxonomy" id="1500254"/>
    <lineage>
        <taxon>Bacteria</taxon>
        <taxon>Bacillati</taxon>
        <taxon>Bacillota</taxon>
        <taxon>Bacilli</taxon>
        <taxon>Bacillales</taxon>
        <taxon>Paenibacillaceae</taxon>
        <taxon>Aneurinibacillus group</taxon>
        <taxon>Aneurinibacillus</taxon>
    </lineage>
</organism>
<proteinExistence type="predicted"/>
<dbReference type="AlphaFoldDB" id="A0A0U5B9P1"/>
<dbReference type="KEGG" id="asoc:CB4_01818"/>
<protein>
    <submittedName>
        <fullName evidence="1">Uncharacterized protein</fullName>
    </submittedName>
</protein>
<dbReference type="Proteomes" id="UP000217696">
    <property type="component" value="Chromosome"/>
</dbReference>
<evidence type="ECO:0000313" key="1">
    <source>
        <dbReference type="EMBL" id="BAU27644.1"/>
    </source>
</evidence>